<proteinExistence type="predicted"/>
<accession>A0ACC6V3G8</accession>
<comment type="caution">
    <text evidence="1">The sequence shown here is derived from an EMBL/GenBank/DDBJ whole genome shotgun (WGS) entry which is preliminary data.</text>
</comment>
<evidence type="ECO:0000313" key="2">
    <source>
        <dbReference type="Proteomes" id="UP000033636"/>
    </source>
</evidence>
<protein>
    <submittedName>
        <fullName evidence="1">HEPN domain-containing protein</fullName>
    </submittedName>
</protein>
<name>A0ACC6V3G8_9CREN</name>
<dbReference type="Proteomes" id="UP000033636">
    <property type="component" value="Unassembled WGS sequence"/>
</dbReference>
<evidence type="ECO:0000313" key="1">
    <source>
        <dbReference type="EMBL" id="MFB6491353.1"/>
    </source>
</evidence>
<gene>
    <name evidence="1" type="ORF">TU35_009005</name>
</gene>
<sequence>MAKQRELQFLLDRSEKFCQTAEMQIQRGYYDLAAFSLEQCLQLYLKAALLQLGVDYPKIHGVRELLSIIYELTGGEEIDEAAKRYSVELGALEDAYISSRYIPRAYTREEAERLKNVVGEIKRVVERALAKAGQKESGGP</sequence>
<organism evidence="1 2">
    <name type="scientific">Thermoproteus sp. AZ2</name>
    <dbReference type="NCBI Taxonomy" id="1609232"/>
    <lineage>
        <taxon>Archaea</taxon>
        <taxon>Thermoproteota</taxon>
        <taxon>Thermoprotei</taxon>
        <taxon>Thermoproteales</taxon>
        <taxon>Thermoproteaceae</taxon>
        <taxon>Thermoproteus</taxon>
    </lineage>
</organism>
<dbReference type="EMBL" id="JZWT02000030">
    <property type="protein sequence ID" value="MFB6491353.1"/>
    <property type="molecule type" value="Genomic_DNA"/>
</dbReference>
<reference evidence="1" key="1">
    <citation type="submission" date="2024-07" db="EMBL/GenBank/DDBJ databases">
        <title>Metagenome and Metagenome-Assembled Genomes of Archaea from a hot spring from the geothermal field of Los Azufres, Mexico.</title>
        <authorList>
            <person name="Marin-Paredes R."/>
            <person name="Martinez-Romero E."/>
            <person name="Servin-Garciduenas L.E."/>
        </authorList>
    </citation>
    <scope>NUCLEOTIDE SEQUENCE</scope>
</reference>